<keyword evidence="5" id="KW-1185">Reference proteome</keyword>
<feature type="coiled-coil region" evidence="2">
    <location>
        <begin position="140"/>
        <end position="167"/>
    </location>
</feature>
<organism evidence="4 5">
    <name type="scientific">Eragrostis curvula</name>
    <name type="common">weeping love grass</name>
    <dbReference type="NCBI Taxonomy" id="38414"/>
    <lineage>
        <taxon>Eukaryota</taxon>
        <taxon>Viridiplantae</taxon>
        <taxon>Streptophyta</taxon>
        <taxon>Embryophyta</taxon>
        <taxon>Tracheophyta</taxon>
        <taxon>Spermatophyta</taxon>
        <taxon>Magnoliopsida</taxon>
        <taxon>Liliopsida</taxon>
        <taxon>Poales</taxon>
        <taxon>Poaceae</taxon>
        <taxon>PACMAD clade</taxon>
        <taxon>Chloridoideae</taxon>
        <taxon>Eragrostideae</taxon>
        <taxon>Eragrostidinae</taxon>
        <taxon>Eragrostis</taxon>
    </lineage>
</organism>
<feature type="non-terminal residue" evidence="4">
    <location>
        <position position="1"/>
    </location>
</feature>
<comment type="similarity">
    <text evidence="1">Belongs to the GeBP family.</text>
</comment>
<evidence type="ECO:0000313" key="5">
    <source>
        <dbReference type="Proteomes" id="UP000324897"/>
    </source>
</evidence>
<accession>A0A5J9T693</accession>
<evidence type="ECO:0000259" key="3">
    <source>
        <dbReference type="Pfam" id="PF04504"/>
    </source>
</evidence>
<dbReference type="Pfam" id="PF04504">
    <property type="entry name" value="GeBP-like_DBD"/>
    <property type="match status" value="1"/>
</dbReference>
<evidence type="ECO:0000256" key="2">
    <source>
        <dbReference type="SAM" id="Coils"/>
    </source>
</evidence>
<dbReference type="InterPro" id="IPR007592">
    <property type="entry name" value="GEBP"/>
</dbReference>
<reference evidence="4 5" key="1">
    <citation type="journal article" date="2019" name="Sci. Rep.">
        <title>A high-quality genome of Eragrostis curvula grass provides insights into Poaceae evolution and supports new strategies to enhance forage quality.</title>
        <authorList>
            <person name="Carballo J."/>
            <person name="Santos B.A.C.M."/>
            <person name="Zappacosta D."/>
            <person name="Garbus I."/>
            <person name="Selva J.P."/>
            <person name="Gallo C.A."/>
            <person name="Diaz A."/>
            <person name="Albertini E."/>
            <person name="Caccamo M."/>
            <person name="Echenique V."/>
        </authorList>
    </citation>
    <scope>NUCLEOTIDE SEQUENCE [LARGE SCALE GENOMIC DNA]</scope>
    <source>
        <strain evidence="5">cv. Victoria</strain>
        <tissue evidence="4">Leaf</tissue>
    </source>
</reference>
<evidence type="ECO:0000256" key="1">
    <source>
        <dbReference type="ARBA" id="ARBA00010820"/>
    </source>
</evidence>
<name>A0A5J9T693_9POAL</name>
<dbReference type="PANTHER" id="PTHR31662">
    <property type="entry name" value="BNAANNG10740D PROTEIN-RELATED"/>
    <property type="match status" value="1"/>
</dbReference>
<dbReference type="AlphaFoldDB" id="A0A5J9T693"/>
<dbReference type="PANTHER" id="PTHR31662:SF9">
    <property type="entry name" value="OS09G0126600 PROTEIN"/>
    <property type="match status" value="1"/>
</dbReference>
<dbReference type="Proteomes" id="UP000324897">
    <property type="component" value="Unassembled WGS sequence"/>
</dbReference>
<dbReference type="GO" id="GO:0005634">
    <property type="term" value="C:nucleus"/>
    <property type="evidence" value="ECO:0007669"/>
    <property type="project" value="TreeGrafter"/>
</dbReference>
<dbReference type="EMBL" id="RWGY01000045">
    <property type="protein sequence ID" value="TVU06784.1"/>
    <property type="molecule type" value="Genomic_DNA"/>
</dbReference>
<proteinExistence type="inferred from homology"/>
<protein>
    <recommendedName>
        <fullName evidence="3">Glabrous enhancer-binding protein-like DBD domain-containing protein</fullName>
    </recommendedName>
</protein>
<evidence type="ECO:0000313" key="4">
    <source>
        <dbReference type="EMBL" id="TVU06784.1"/>
    </source>
</evidence>
<sequence length="177" mass="19632">MAPTTQPLQPWSQPDEILFLGALAAHAREHGKPPARAELCKALEGCHLDMEFDARKMYAKMRGLKEVYLKLRNAGGGDAPGSHEARKYDLSAVIWGPPRGSEEMSRLYPYLAKAVDGISSRTDLGAEYKRAFELMDDEEASKLEAQVKKARIENAKLAMKRTNLENEVLGTLTKSSD</sequence>
<keyword evidence="2" id="KW-0175">Coiled coil</keyword>
<dbReference type="Gramene" id="TVU06784">
    <property type="protein sequence ID" value="TVU06784"/>
    <property type="gene ID" value="EJB05_46817"/>
</dbReference>
<dbReference type="GO" id="GO:0006355">
    <property type="term" value="P:regulation of DNA-templated transcription"/>
    <property type="evidence" value="ECO:0007669"/>
    <property type="project" value="InterPro"/>
</dbReference>
<comment type="caution">
    <text evidence="4">The sequence shown here is derived from an EMBL/GenBank/DDBJ whole genome shotgun (WGS) entry which is preliminary data.</text>
</comment>
<dbReference type="InterPro" id="IPR053932">
    <property type="entry name" value="GeBP-like_DBD"/>
</dbReference>
<feature type="domain" description="Glabrous enhancer-binding protein-like DBD" evidence="3">
    <location>
        <begin position="11"/>
        <end position="96"/>
    </location>
</feature>
<gene>
    <name evidence="4" type="ORF">EJB05_46817</name>
</gene>